<reference evidence="8" key="1">
    <citation type="submission" date="2016-05" db="EMBL/GenBank/DDBJ databases">
        <title>Comparative genomics of biotechnologically important yeasts.</title>
        <authorList>
            <consortium name="DOE Joint Genome Institute"/>
            <person name="Riley R."/>
            <person name="Haridas S."/>
            <person name="Wolfe K.H."/>
            <person name="Lopes M.R."/>
            <person name="Hittinger C.T."/>
            <person name="Goker M."/>
            <person name="Salamov A."/>
            <person name="Wisecaver J."/>
            <person name="Long T.M."/>
            <person name="Aerts A.L."/>
            <person name="Barry K."/>
            <person name="Choi C."/>
            <person name="Clum A."/>
            <person name="Coughlan A.Y."/>
            <person name="Deshpande S."/>
            <person name="Douglass A.P."/>
            <person name="Hanson S.J."/>
            <person name="Klenk H.-P."/>
            <person name="Labutti K."/>
            <person name="Lapidus A."/>
            <person name="Lindquist E."/>
            <person name="Lipzen A."/>
            <person name="Meier-Kolthoff J.P."/>
            <person name="Ohm R.A."/>
            <person name="Otillar R.P."/>
            <person name="Pangilinan J."/>
            <person name="Peng Y."/>
            <person name="Rokas A."/>
            <person name="Rosa C.A."/>
            <person name="Scheuner C."/>
            <person name="Sibirny A.A."/>
            <person name="Slot J.C."/>
            <person name="Stielow J.B."/>
            <person name="Sun H."/>
            <person name="Kurtzman C.P."/>
            <person name="Blackwell M."/>
            <person name="Grigoriev I.V."/>
            <person name="Jeffries T.W."/>
        </authorList>
    </citation>
    <scope>NUCLEOTIDE SEQUENCE [LARGE SCALE GENOMIC DNA]</scope>
    <source>
        <strain evidence="8">NRRL Y-12698</strain>
    </source>
</reference>
<dbReference type="GO" id="GO:0030674">
    <property type="term" value="F:protein-macromolecule adaptor activity"/>
    <property type="evidence" value="ECO:0007669"/>
    <property type="project" value="EnsemblFungi"/>
</dbReference>
<dbReference type="RefSeq" id="XP_018983773.1">
    <property type="nucleotide sequence ID" value="XM_019129470.1"/>
</dbReference>
<dbReference type="Gene3D" id="1.10.10.10">
    <property type="entry name" value="Winged helix-like DNA-binding domain superfamily/Winged helix DNA-binding domain"/>
    <property type="match status" value="1"/>
</dbReference>
<keyword evidence="2" id="KW-1017">Isopeptide bond</keyword>
<dbReference type="OrthoDB" id="27073at2759"/>
<dbReference type="FunFam" id="1.20.1310.10:FF:000001">
    <property type="entry name" value="Cullin 3"/>
    <property type="match status" value="1"/>
</dbReference>
<dbReference type="InterPro" id="IPR036390">
    <property type="entry name" value="WH_DNA-bd_sf"/>
</dbReference>
<dbReference type="EMBL" id="KV454435">
    <property type="protein sequence ID" value="ODQ78445.1"/>
    <property type="molecule type" value="Genomic_DNA"/>
</dbReference>
<dbReference type="SMART" id="SM00884">
    <property type="entry name" value="Cullin_Nedd8"/>
    <property type="match status" value="1"/>
</dbReference>
<dbReference type="AlphaFoldDB" id="A0A1E3QL85"/>
<dbReference type="Pfam" id="PF00888">
    <property type="entry name" value="Cullin"/>
    <property type="match status" value="1"/>
</dbReference>
<gene>
    <name evidence="7" type="ORF">BABINDRAFT_162668</name>
</gene>
<feature type="domain" description="Cullin family profile" evidence="6">
    <location>
        <begin position="399"/>
        <end position="633"/>
    </location>
</feature>
<evidence type="ECO:0000259" key="6">
    <source>
        <dbReference type="PROSITE" id="PS50069"/>
    </source>
</evidence>
<dbReference type="Pfam" id="PF10557">
    <property type="entry name" value="Cullin_Nedd8"/>
    <property type="match status" value="1"/>
</dbReference>
<keyword evidence="8" id="KW-1185">Reference proteome</keyword>
<dbReference type="Pfam" id="PF26557">
    <property type="entry name" value="Cullin_AB"/>
    <property type="match status" value="1"/>
</dbReference>
<dbReference type="GO" id="GO:0010828">
    <property type="term" value="P:positive regulation of D-glucose transmembrane transport"/>
    <property type="evidence" value="ECO:0007669"/>
    <property type="project" value="EnsemblFungi"/>
</dbReference>
<dbReference type="Gene3D" id="3.30.230.130">
    <property type="entry name" value="Cullin, Chain C, Domain 2"/>
    <property type="match status" value="1"/>
</dbReference>
<evidence type="ECO:0000313" key="8">
    <source>
        <dbReference type="Proteomes" id="UP000094336"/>
    </source>
</evidence>
<dbReference type="STRING" id="984486.A0A1E3QL85"/>
<dbReference type="FunFam" id="1.10.10.10:FF:000014">
    <property type="entry name" value="Cullin 1"/>
    <property type="match status" value="1"/>
</dbReference>
<dbReference type="Gene3D" id="1.20.1310.10">
    <property type="entry name" value="Cullin Repeats"/>
    <property type="match status" value="4"/>
</dbReference>
<dbReference type="InterPro" id="IPR059120">
    <property type="entry name" value="Cullin-like_AB"/>
</dbReference>
<dbReference type="GO" id="GO:0000082">
    <property type="term" value="P:G1/S transition of mitotic cell cycle"/>
    <property type="evidence" value="ECO:0007669"/>
    <property type="project" value="EnsemblFungi"/>
</dbReference>
<dbReference type="PROSITE" id="PS50069">
    <property type="entry name" value="CULLIN_2"/>
    <property type="match status" value="1"/>
</dbReference>
<dbReference type="InterPro" id="IPR036388">
    <property type="entry name" value="WH-like_DNA-bd_sf"/>
</dbReference>
<dbReference type="SUPFAM" id="SSF75632">
    <property type="entry name" value="Cullin homology domain"/>
    <property type="match status" value="1"/>
</dbReference>
<dbReference type="PROSITE" id="PS01256">
    <property type="entry name" value="CULLIN_1"/>
    <property type="match status" value="1"/>
</dbReference>
<dbReference type="FunFam" id="1.20.1310.10:FF:000029">
    <property type="entry name" value="Cullin homolog 1"/>
    <property type="match status" value="1"/>
</dbReference>
<proteinExistence type="inferred from homology"/>
<dbReference type="GO" id="GO:0003688">
    <property type="term" value="F:DNA replication origin binding"/>
    <property type="evidence" value="ECO:0007669"/>
    <property type="project" value="EnsemblFungi"/>
</dbReference>
<dbReference type="SUPFAM" id="SSF46785">
    <property type="entry name" value="Winged helix' DNA-binding domain"/>
    <property type="match status" value="1"/>
</dbReference>
<dbReference type="GeneID" id="30147323"/>
<dbReference type="SUPFAM" id="SSF74788">
    <property type="entry name" value="Cullin repeat-like"/>
    <property type="match status" value="1"/>
</dbReference>
<dbReference type="InterPro" id="IPR036317">
    <property type="entry name" value="Cullin_homology_sf"/>
</dbReference>
<evidence type="ECO:0000313" key="7">
    <source>
        <dbReference type="EMBL" id="ODQ78445.1"/>
    </source>
</evidence>
<evidence type="ECO:0000256" key="2">
    <source>
        <dbReference type="ARBA" id="ARBA00022499"/>
    </source>
</evidence>
<dbReference type="InterPro" id="IPR016158">
    <property type="entry name" value="Cullin_homology"/>
</dbReference>
<dbReference type="GO" id="GO:0031625">
    <property type="term" value="F:ubiquitin protein ligase binding"/>
    <property type="evidence" value="ECO:0007669"/>
    <property type="project" value="InterPro"/>
</dbReference>
<dbReference type="Proteomes" id="UP000094336">
    <property type="component" value="Unassembled WGS sequence"/>
</dbReference>
<sequence>MSLPKAEDLTATWVYVEPGLGHILGSENDQGVTSQMYMNIYTAIYNYCVNKSRSSSSTSVNGNKFLGGAEIYQRLKEYLCGYVLGLKRRDDETFLEFYVRRWVRFSIGAGYLNNIFDYMNRYWVNKERTDGRRDVYDVNTLCTLTWRDYMFTPHVDTLVSELLAQIDAQRNNEIVNAYNLSIAIKSFVTLGIDTQDLKKPNLSIYVVNFEQPFVAETAKFYADESARYLAAHSVVDYLTKCETRLNEEATRANTYLHEHTKKPLTEALNKTLVEAHTAAMYSEFARLLEQTETEHIFKMYKLLNRIPATLDPLAVTYQVYVQLEGLKALEALKAADDEAKGVNPKNYVKTLITVYDRFVRILDSAFNNDAKFDKALDDACHAYINSNPIALPKPKGTSRTPELLAKYCDMFLKKSSKESETADMSVDDIMVIFKFINDKDAFETHYRRLLAKRLIHNTSSSNDHEELIIQKLQDENSTEYTSKMSKMFQDVQQSTELKLSFREAVEKDPAVQRAVVPDFTPYVLAETMWPFTHTKYETFKLPAALQPTYDKLQEMYQAKHQGRQLKWLWNLCRVELKANLSKPGKPPFIFSMHLLQMAVLFPFNERETYTFAELQAATGLDLDHLEGYLAAFVKHRLLAQSPAATMGPETAFTVVKEYKSKKLKVNFATTLKTEAKQESDDAQKEIDEDRKIFLQACIVRIMKARKTSKHGALINEVIHQSHARFHAAISDIKKCIDVLIEKQYLRRVAADEYEYMA</sequence>
<dbReference type="GO" id="GO:0031146">
    <property type="term" value="P:SCF-dependent proteasomal ubiquitin-dependent protein catabolic process"/>
    <property type="evidence" value="ECO:0007669"/>
    <property type="project" value="EnsemblFungi"/>
</dbReference>
<evidence type="ECO:0000256" key="5">
    <source>
        <dbReference type="RuleBase" id="RU003829"/>
    </source>
</evidence>
<evidence type="ECO:0000256" key="1">
    <source>
        <dbReference type="ARBA" id="ARBA00006019"/>
    </source>
</evidence>
<dbReference type="SMART" id="SM00182">
    <property type="entry name" value="CULLIN"/>
    <property type="match status" value="1"/>
</dbReference>
<dbReference type="InterPro" id="IPR016157">
    <property type="entry name" value="Cullin_CS"/>
</dbReference>
<dbReference type="InterPro" id="IPR016159">
    <property type="entry name" value="Cullin_repeat-like_dom_sf"/>
</dbReference>
<evidence type="ECO:0000256" key="4">
    <source>
        <dbReference type="PROSITE-ProRule" id="PRU00330"/>
    </source>
</evidence>
<dbReference type="InterPro" id="IPR019559">
    <property type="entry name" value="Cullin_neddylation_domain"/>
</dbReference>
<evidence type="ECO:0000256" key="3">
    <source>
        <dbReference type="ARBA" id="ARBA00022843"/>
    </source>
</evidence>
<dbReference type="InterPro" id="IPR001373">
    <property type="entry name" value="Cullin_N"/>
</dbReference>
<protein>
    <recommendedName>
        <fullName evidence="6">Cullin family profile domain-containing protein</fullName>
    </recommendedName>
</protein>
<keyword evidence="3" id="KW-0832">Ubl conjugation</keyword>
<dbReference type="FunFam" id="1.20.1310.10:FF:000002">
    <property type="entry name" value="cullin-3 isoform X1"/>
    <property type="match status" value="1"/>
</dbReference>
<name>A0A1E3QL85_9ASCO</name>
<dbReference type="GO" id="GO:0061630">
    <property type="term" value="F:ubiquitin protein ligase activity"/>
    <property type="evidence" value="ECO:0007669"/>
    <property type="project" value="EnsemblFungi"/>
</dbReference>
<dbReference type="PANTHER" id="PTHR11932">
    <property type="entry name" value="CULLIN"/>
    <property type="match status" value="1"/>
</dbReference>
<dbReference type="GO" id="GO:0000086">
    <property type="term" value="P:G2/M transition of mitotic cell cycle"/>
    <property type="evidence" value="ECO:0007669"/>
    <property type="project" value="EnsemblFungi"/>
</dbReference>
<dbReference type="GO" id="GO:0030466">
    <property type="term" value="P:silent mating-type cassette heterochromatin formation"/>
    <property type="evidence" value="ECO:0007669"/>
    <property type="project" value="EnsemblFungi"/>
</dbReference>
<dbReference type="GO" id="GO:0043224">
    <property type="term" value="C:nuclear SCF ubiquitin ligase complex"/>
    <property type="evidence" value="ECO:0007669"/>
    <property type="project" value="EnsemblFungi"/>
</dbReference>
<comment type="similarity">
    <text evidence="1 4 5">Belongs to the cullin family.</text>
</comment>
<dbReference type="InterPro" id="IPR045093">
    <property type="entry name" value="Cullin"/>
</dbReference>
<organism evidence="7 8">
    <name type="scientific">Babjeviella inositovora NRRL Y-12698</name>
    <dbReference type="NCBI Taxonomy" id="984486"/>
    <lineage>
        <taxon>Eukaryota</taxon>
        <taxon>Fungi</taxon>
        <taxon>Dikarya</taxon>
        <taxon>Ascomycota</taxon>
        <taxon>Saccharomycotina</taxon>
        <taxon>Pichiomycetes</taxon>
        <taxon>Serinales incertae sedis</taxon>
        <taxon>Babjeviella</taxon>
    </lineage>
</organism>
<accession>A0A1E3QL85</accession>